<evidence type="ECO:0000313" key="4">
    <source>
        <dbReference type="Proteomes" id="UP000324748"/>
    </source>
</evidence>
<dbReference type="EMBL" id="VDEP01000342">
    <property type="protein sequence ID" value="KAA1099250.1"/>
    <property type="molecule type" value="Genomic_DNA"/>
</dbReference>
<dbReference type="Proteomes" id="UP000325313">
    <property type="component" value="Unassembled WGS sequence"/>
</dbReference>
<evidence type="ECO:0000313" key="3">
    <source>
        <dbReference type="EMBL" id="KAA1106787.1"/>
    </source>
</evidence>
<proteinExistence type="predicted"/>
<gene>
    <name evidence="1" type="ORF">PGT21_030028</name>
    <name evidence="3" type="ORF">PGTUg99_001178</name>
    <name evidence="2" type="ORF">PGTUg99_025456</name>
</gene>
<comment type="caution">
    <text evidence="1">The sequence shown here is derived from an EMBL/GenBank/DDBJ whole genome shotgun (WGS) entry which is preliminary data.</text>
</comment>
<dbReference type="AlphaFoldDB" id="A0A5B0N5L1"/>
<protein>
    <submittedName>
        <fullName evidence="1">Uncharacterized protein</fullName>
    </submittedName>
</protein>
<keyword evidence="4" id="KW-1185">Reference proteome</keyword>
<sequence>MFLGLLPDPPINPENNEGLHHLFPPSSSFLLNSYSSSPPSTTSHSSSNYVHPTFPDLSSGFLQLLKAILKPISHPQTQQEY</sequence>
<organism evidence="1 4">
    <name type="scientific">Puccinia graminis f. sp. tritici</name>
    <dbReference type="NCBI Taxonomy" id="56615"/>
    <lineage>
        <taxon>Eukaryota</taxon>
        <taxon>Fungi</taxon>
        <taxon>Dikarya</taxon>
        <taxon>Basidiomycota</taxon>
        <taxon>Pucciniomycotina</taxon>
        <taxon>Pucciniomycetes</taxon>
        <taxon>Pucciniales</taxon>
        <taxon>Pucciniaceae</taxon>
        <taxon>Puccinia</taxon>
    </lineage>
</organism>
<dbReference type="EMBL" id="VDEP01000309">
    <property type="protein sequence ID" value="KAA1106787.1"/>
    <property type="molecule type" value="Genomic_DNA"/>
</dbReference>
<reference evidence="4 5" key="1">
    <citation type="submission" date="2019-05" db="EMBL/GenBank/DDBJ databases">
        <title>Emergence of the Ug99 lineage of the wheat stem rust pathogen through somatic hybridization.</title>
        <authorList>
            <person name="Li F."/>
            <person name="Upadhyaya N.M."/>
            <person name="Sperschneider J."/>
            <person name="Matny O."/>
            <person name="Nguyen-Phuc H."/>
            <person name="Mago R."/>
            <person name="Raley C."/>
            <person name="Miller M.E."/>
            <person name="Silverstein K.A.T."/>
            <person name="Henningsen E."/>
            <person name="Hirsch C.D."/>
            <person name="Visser B."/>
            <person name="Pretorius Z.A."/>
            <person name="Steffenson B.J."/>
            <person name="Schwessinger B."/>
            <person name="Dodds P.N."/>
            <person name="Figueroa M."/>
        </authorList>
    </citation>
    <scope>NUCLEOTIDE SEQUENCE [LARGE SCALE GENOMIC DNA]</scope>
    <source>
        <strain evidence="1">21-0</strain>
        <strain evidence="2 5">Ug99</strain>
    </source>
</reference>
<dbReference type="EMBL" id="VSWC01000118">
    <property type="protein sequence ID" value="KAA1084517.1"/>
    <property type="molecule type" value="Genomic_DNA"/>
</dbReference>
<evidence type="ECO:0000313" key="2">
    <source>
        <dbReference type="EMBL" id="KAA1099250.1"/>
    </source>
</evidence>
<evidence type="ECO:0000313" key="5">
    <source>
        <dbReference type="Proteomes" id="UP000325313"/>
    </source>
</evidence>
<evidence type="ECO:0000313" key="1">
    <source>
        <dbReference type="EMBL" id="KAA1084517.1"/>
    </source>
</evidence>
<accession>A0A5B0N5L1</accession>
<dbReference type="Proteomes" id="UP000324748">
    <property type="component" value="Unassembled WGS sequence"/>
</dbReference>
<name>A0A5B0N5L1_PUCGR</name>